<comment type="caution">
    <text evidence="1">The sequence shown here is derived from an EMBL/GenBank/DDBJ whole genome shotgun (WGS) entry which is preliminary data.</text>
</comment>
<gene>
    <name evidence="1" type="ORF">B0H15DRAFT_954371</name>
</gene>
<reference evidence="1" key="1">
    <citation type="submission" date="2023-03" db="EMBL/GenBank/DDBJ databases">
        <title>Massive genome expansion in bonnet fungi (Mycena s.s.) driven by repeated elements and novel gene families across ecological guilds.</title>
        <authorList>
            <consortium name="Lawrence Berkeley National Laboratory"/>
            <person name="Harder C.B."/>
            <person name="Miyauchi S."/>
            <person name="Viragh M."/>
            <person name="Kuo A."/>
            <person name="Thoen E."/>
            <person name="Andreopoulos B."/>
            <person name="Lu D."/>
            <person name="Skrede I."/>
            <person name="Drula E."/>
            <person name="Henrissat B."/>
            <person name="Morin E."/>
            <person name="Kohler A."/>
            <person name="Barry K."/>
            <person name="LaButti K."/>
            <person name="Morin E."/>
            <person name="Salamov A."/>
            <person name="Lipzen A."/>
            <person name="Mereny Z."/>
            <person name="Hegedus B."/>
            <person name="Baldrian P."/>
            <person name="Stursova M."/>
            <person name="Weitz H."/>
            <person name="Taylor A."/>
            <person name="Grigoriev I.V."/>
            <person name="Nagy L.G."/>
            <person name="Martin F."/>
            <person name="Kauserud H."/>
        </authorList>
    </citation>
    <scope>NUCLEOTIDE SEQUENCE</scope>
    <source>
        <strain evidence="1">CBHHK173m</strain>
    </source>
</reference>
<sequence>MSAIVFGYHGLDSPEGSESQVERNLLQAKWRARPAPVVRSYEEFLVIRRFQRDGREACSIAIASMRLATRLPAELDAWLSWHSVSNSLTAADNYGGLGRAWGTRLPGWGNPGQNWRAATAGHWGSVVGPWGGTGWGGGLGGLGGGWGGPHVPKTPQKKKKRKAALRALIAEARRLQDLEIHGSDKYCSLLE</sequence>
<proteinExistence type="predicted"/>
<protein>
    <submittedName>
        <fullName evidence="1">Uncharacterized protein</fullName>
    </submittedName>
</protein>
<evidence type="ECO:0000313" key="1">
    <source>
        <dbReference type="EMBL" id="KAJ7078690.1"/>
    </source>
</evidence>
<organism evidence="1 2">
    <name type="scientific">Mycena belliarum</name>
    <dbReference type="NCBI Taxonomy" id="1033014"/>
    <lineage>
        <taxon>Eukaryota</taxon>
        <taxon>Fungi</taxon>
        <taxon>Dikarya</taxon>
        <taxon>Basidiomycota</taxon>
        <taxon>Agaricomycotina</taxon>
        <taxon>Agaricomycetes</taxon>
        <taxon>Agaricomycetidae</taxon>
        <taxon>Agaricales</taxon>
        <taxon>Marasmiineae</taxon>
        <taxon>Mycenaceae</taxon>
        <taxon>Mycena</taxon>
    </lineage>
</organism>
<accession>A0AAD6TV35</accession>
<name>A0AAD6TV35_9AGAR</name>
<dbReference type="AlphaFoldDB" id="A0AAD6TV35"/>
<evidence type="ECO:0000313" key="2">
    <source>
        <dbReference type="Proteomes" id="UP001222325"/>
    </source>
</evidence>
<dbReference type="EMBL" id="JARJCN010000064">
    <property type="protein sequence ID" value="KAJ7078690.1"/>
    <property type="molecule type" value="Genomic_DNA"/>
</dbReference>
<dbReference type="Proteomes" id="UP001222325">
    <property type="component" value="Unassembled WGS sequence"/>
</dbReference>
<keyword evidence="2" id="KW-1185">Reference proteome</keyword>